<dbReference type="InterPro" id="IPR001881">
    <property type="entry name" value="EGF-like_Ca-bd_dom"/>
</dbReference>
<name>A0A7N2MK39_QUELO</name>
<dbReference type="SMART" id="SM00220">
    <property type="entry name" value="S_TKc"/>
    <property type="match status" value="1"/>
</dbReference>
<dbReference type="Pfam" id="PF00069">
    <property type="entry name" value="Pkinase"/>
    <property type="match status" value="2"/>
</dbReference>
<dbReference type="Gene3D" id="1.10.510.10">
    <property type="entry name" value="Transferase(Phosphotransferase) domain 1"/>
    <property type="match status" value="2"/>
</dbReference>
<feature type="disulfide bond" evidence="15">
    <location>
        <begin position="319"/>
        <end position="336"/>
    </location>
</feature>
<dbReference type="FunFam" id="3.30.200.20:FF:000043">
    <property type="entry name" value="Wall-associated receptor kinase 2"/>
    <property type="match status" value="1"/>
</dbReference>
<evidence type="ECO:0000256" key="3">
    <source>
        <dbReference type="ARBA" id="ARBA00022679"/>
    </source>
</evidence>
<keyword evidence="15" id="KW-0245">EGF-like domain</keyword>
<evidence type="ECO:0000256" key="4">
    <source>
        <dbReference type="ARBA" id="ARBA00022692"/>
    </source>
</evidence>
<keyword evidence="2" id="KW-0723">Serine/threonine-protein kinase</keyword>
<keyword evidence="3" id="KW-0808">Transferase</keyword>
<keyword evidence="11 15" id="KW-1015">Disulfide bond</keyword>
<reference evidence="18" key="2">
    <citation type="submission" date="2021-01" db="UniProtKB">
        <authorList>
            <consortium name="EnsemblPlants"/>
        </authorList>
    </citation>
    <scope>IDENTIFICATION</scope>
</reference>
<comment type="catalytic activity">
    <reaction evidence="14">
        <text>L-threonyl-[protein] + ATP = O-phospho-L-threonyl-[protein] + ADP + H(+)</text>
        <dbReference type="Rhea" id="RHEA:46608"/>
        <dbReference type="Rhea" id="RHEA-COMP:11060"/>
        <dbReference type="Rhea" id="RHEA-COMP:11605"/>
        <dbReference type="ChEBI" id="CHEBI:15378"/>
        <dbReference type="ChEBI" id="CHEBI:30013"/>
        <dbReference type="ChEBI" id="CHEBI:30616"/>
        <dbReference type="ChEBI" id="CHEBI:61977"/>
        <dbReference type="ChEBI" id="CHEBI:456216"/>
    </reaction>
</comment>
<dbReference type="GO" id="GO:0030247">
    <property type="term" value="F:polysaccharide binding"/>
    <property type="evidence" value="ECO:0007669"/>
    <property type="project" value="InterPro"/>
</dbReference>
<dbReference type="SMART" id="SM00179">
    <property type="entry name" value="EGF_CA"/>
    <property type="match status" value="1"/>
</dbReference>
<dbReference type="SUPFAM" id="SSF56112">
    <property type="entry name" value="Protein kinase-like (PK-like)"/>
    <property type="match status" value="1"/>
</dbReference>
<keyword evidence="8" id="KW-0067">ATP-binding</keyword>
<evidence type="ECO:0000256" key="14">
    <source>
        <dbReference type="ARBA" id="ARBA00047951"/>
    </source>
</evidence>
<dbReference type="PANTHER" id="PTHR27005">
    <property type="entry name" value="WALL-ASSOCIATED RECEPTOR KINASE-LIKE 21"/>
    <property type="match status" value="1"/>
</dbReference>
<evidence type="ECO:0000259" key="17">
    <source>
        <dbReference type="PROSITE" id="PS50026"/>
    </source>
</evidence>
<comment type="catalytic activity">
    <reaction evidence="13">
        <text>L-seryl-[protein] + ATP = O-phospho-L-seryl-[protein] + ADP + H(+)</text>
        <dbReference type="Rhea" id="RHEA:17989"/>
        <dbReference type="Rhea" id="RHEA-COMP:9863"/>
        <dbReference type="Rhea" id="RHEA-COMP:11604"/>
        <dbReference type="ChEBI" id="CHEBI:15378"/>
        <dbReference type="ChEBI" id="CHEBI:29999"/>
        <dbReference type="ChEBI" id="CHEBI:30616"/>
        <dbReference type="ChEBI" id="CHEBI:83421"/>
        <dbReference type="ChEBI" id="CHEBI:456216"/>
    </reaction>
</comment>
<dbReference type="InParanoid" id="A0A7N2MK39"/>
<dbReference type="Gene3D" id="3.30.200.20">
    <property type="entry name" value="Phosphorylase Kinase, domain 1"/>
    <property type="match status" value="1"/>
</dbReference>
<feature type="domain" description="Protein kinase" evidence="16">
    <location>
        <begin position="482"/>
        <end position="738"/>
    </location>
</feature>
<sequence>MHSASTNQPNVLHNISSSQQLSTALHSSHQAHIQSNHQLSHHAMHYHVGSAPPAAAHHQQSVSTHHGPPLPWPWGIMWSKVLPHAAPHHAHQSASSRETRLVPLKEHLGASLDGHEEPLQIVKLLTLWVVEASIVNTNALPLAKDGCEDHCGNVRIPYLFGTREGCYVNDNFLITCNHTYNPPLAFLTGSNINVTDIWLSGEMRIYALVANDCYNRTGGSVDYFQPWFRLGKFSISNTRNKFMAIVCDTYAVINGSRGTSYTTGCMSLYDGTRDVVERSCSGIGCETAIPRGVMDFNISVSSYYNHKRVGIQSLQLCFCGRGSECHDSDNGPGYQCSCSKGYQGNPYLKDGCQDIDECLNSTTCVQNCTNLPGTYNYSCQLPGYDGDGKWDGTGCKLIPSPGRFPLINRNSLGVSVSLVVLVLGVSWLYWGLEQRKLIKLKEKFFKQNGGFLLQQQLSKHNGSIEATQIFTVEELKKATNNYQENRILGQGGQGTVYKGILPDNKIVAIKKSKIIDQSQVEQFINEVSILSQINHRNVVKLLGCCLETEVPLLVYEFVTNGTLFNHIHKTDRSSTLQWQLCLQIAVETAGALSYLHYAASTPIIHRDIKSTNLTTLVQGTLGYLDPEYFHSSQLTRKSDVYSFGVLLAELLTGMKALSFERPGEERNLAMHFVLSMNESRLFEILDQQMLNEGNVEQLNEVAMLAKRCLKVKGEERPTMKEVAMELEGLKAMTKHPWVKGNMSSEETEYTLQKPYDDCVSGVSGCLDDLAVVWAKHVLAR</sequence>
<comment type="subcellular location">
    <subcellularLocation>
        <location evidence="1">Membrane</location>
        <topology evidence="1">Single-pass type I membrane protein</topology>
    </subcellularLocation>
</comment>
<evidence type="ECO:0000256" key="5">
    <source>
        <dbReference type="ARBA" id="ARBA00022729"/>
    </source>
</evidence>
<dbReference type="EnsemblPlants" id="QL09p031955:mrna">
    <property type="protein sequence ID" value="QL09p031955:mrna"/>
    <property type="gene ID" value="QL09p031955"/>
</dbReference>
<dbReference type="GO" id="GO:0005509">
    <property type="term" value="F:calcium ion binding"/>
    <property type="evidence" value="ECO:0007669"/>
    <property type="project" value="InterPro"/>
</dbReference>
<evidence type="ECO:0000256" key="10">
    <source>
        <dbReference type="ARBA" id="ARBA00023136"/>
    </source>
</evidence>
<evidence type="ECO:0000256" key="7">
    <source>
        <dbReference type="ARBA" id="ARBA00022777"/>
    </source>
</evidence>
<keyword evidence="19" id="KW-1185">Reference proteome</keyword>
<evidence type="ECO:0000256" key="9">
    <source>
        <dbReference type="ARBA" id="ARBA00022989"/>
    </source>
</evidence>
<keyword evidence="7" id="KW-0418">Kinase</keyword>
<accession>A0A7N2MK39</accession>
<dbReference type="AlphaFoldDB" id="A0A7N2MK39"/>
<dbReference type="Pfam" id="PF13947">
    <property type="entry name" value="GUB_WAK_bind"/>
    <property type="match status" value="1"/>
</dbReference>
<dbReference type="InterPro" id="IPR000719">
    <property type="entry name" value="Prot_kinase_dom"/>
</dbReference>
<comment type="caution">
    <text evidence="15">Lacks conserved residue(s) required for the propagation of feature annotation.</text>
</comment>
<organism evidence="18 19">
    <name type="scientific">Quercus lobata</name>
    <name type="common">Valley oak</name>
    <dbReference type="NCBI Taxonomy" id="97700"/>
    <lineage>
        <taxon>Eukaryota</taxon>
        <taxon>Viridiplantae</taxon>
        <taxon>Streptophyta</taxon>
        <taxon>Embryophyta</taxon>
        <taxon>Tracheophyta</taxon>
        <taxon>Spermatophyta</taxon>
        <taxon>Magnoliopsida</taxon>
        <taxon>eudicotyledons</taxon>
        <taxon>Gunneridae</taxon>
        <taxon>Pentapetalae</taxon>
        <taxon>rosids</taxon>
        <taxon>fabids</taxon>
        <taxon>Fagales</taxon>
        <taxon>Fagaceae</taxon>
        <taxon>Quercus</taxon>
    </lineage>
</organism>
<evidence type="ECO:0000256" key="15">
    <source>
        <dbReference type="PROSITE-ProRule" id="PRU00076"/>
    </source>
</evidence>
<evidence type="ECO:0000256" key="11">
    <source>
        <dbReference type="ARBA" id="ARBA00023157"/>
    </source>
</evidence>
<evidence type="ECO:0000313" key="18">
    <source>
        <dbReference type="EnsemblPlants" id="QL09p031955:mrna"/>
    </source>
</evidence>
<dbReference type="PROSITE" id="PS00108">
    <property type="entry name" value="PROTEIN_KINASE_ST"/>
    <property type="match status" value="1"/>
</dbReference>
<dbReference type="Gene3D" id="2.10.25.10">
    <property type="entry name" value="Laminin"/>
    <property type="match status" value="2"/>
</dbReference>
<dbReference type="InterPro" id="IPR025287">
    <property type="entry name" value="WAK_GUB"/>
</dbReference>
<dbReference type="PANTHER" id="PTHR27005:SF283">
    <property type="entry name" value="OS02G0633066 PROTEIN"/>
    <property type="match status" value="1"/>
</dbReference>
<dbReference type="Gramene" id="QL09p031955:mrna">
    <property type="protein sequence ID" value="QL09p031955:mrna"/>
    <property type="gene ID" value="QL09p031955"/>
</dbReference>
<evidence type="ECO:0000256" key="2">
    <source>
        <dbReference type="ARBA" id="ARBA00022527"/>
    </source>
</evidence>
<dbReference type="GO" id="GO:0007166">
    <property type="term" value="P:cell surface receptor signaling pathway"/>
    <property type="evidence" value="ECO:0007669"/>
    <property type="project" value="InterPro"/>
</dbReference>
<evidence type="ECO:0000256" key="12">
    <source>
        <dbReference type="ARBA" id="ARBA00023180"/>
    </source>
</evidence>
<proteinExistence type="predicted"/>
<dbReference type="FunCoup" id="A0A7N2MK39">
    <property type="interactions" value="267"/>
</dbReference>
<evidence type="ECO:0000256" key="6">
    <source>
        <dbReference type="ARBA" id="ARBA00022741"/>
    </source>
</evidence>
<feature type="domain" description="EGF-like" evidence="17">
    <location>
        <begin position="313"/>
        <end position="353"/>
    </location>
</feature>
<dbReference type="InterPro" id="IPR011009">
    <property type="entry name" value="Kinase-like_dom_sf"/>
</dbReference>
<protein>
    <submittedName>
        <fullName evidence="18">Uncharacterized protein</fullName>
    </submittedName>
</protein>
<dbReference type="InterPro" id="IPR045274">
    <property type="entry name" value="WAK-like"/>
</dbReference>
<dbReference type="InterPro" id="IPR008271">
    <property type="entry name" value="Ser/Thr_kinase_AS"/>
</dbReference>
<keyword evidence="6" id="KW-0547">Nucleotide-binding</keyword>
<dbReference type="CDD" id="cd00054">
    <property type="entry name" value="EGF_CA"/>
    <property type="match status" value="1"/>
</dbReference>
<keyword evidence="5" id="KW-0732">Signal</keyword>
<keyword evidence="12" id="KW-0325">Glycoprotein</keyword>
<dbReference type="InterPro" id="IPR000742">
    <property type="entry name" value="EGF"/>
</dbReference>
<dbReference type="Proteomes" id="UP000594261">
    <property type="component" value="Chromosome 9"/>
</dbReference>
<reference evidence="18 19" key="1">
    <citation type="journal article" date="2016" name="G3 (Bethesda)">
        <title>First Draft Assembly and Annotation of the Genome of a California Endemic Oak Quercus lobata Nee (Fagaceae).</title>
        <authorList>
            <person name="Sork V.L."/>
            <person name="Fitz-Gibbon S.T."/>
            <person name="Puiu D."/>
            <person name="Crepeau M."/>
            <person name="Gugger P.F."/>
            <person name="Sherman R."/>
            <person name="Stevens K."/>
            <person name="Langley C.H."/>
            <person name="Pellegrini M."/>
            <person name="Salzberg S.L."/>
        </authorList>
    </citation>
    <scope>NUCLEOTIDE SEQUENCE [LARGE SCALE GENOMIC DNA]</scope>
    <source>
        <strain evidence="18 19">cv. SW786</strain>
    </source>
</reference>
<dbReference type="PROSITE" id="PS50011">
    <property type="entry name" value="PROTEIN_KINASE_DOM"/>
    <property type="match status" value="1"/>
</dbReference>
<evidence type="ECO:0000313" key="19">
    <source>
        <dbReference type="Proteomes" id="UP000594261"/>
    </source>
</evidence>
<keyword evidence="4" id="KW-0812">Transmembrane</keyword>
<evidence type="ECO:0000256" key="13">
    <source>
        <dbReference type="ARBA" id="ARBA00047558"/>
    </source>
</evidence>
<evidence type="ECO:0000259" key="16">
    <source>
        <dbReference type="PROSITE" id="PS50011"/>
    </source>
</evidence>
<dbReference type="PROSITE" id="PS50026">
    <property type="entry name" value="EGF_3"/>
    <property type="match status" value="1"/>
</dbReference>
<evidence type="ECO:0000256" key="8">
    <source>
        <dbReference type="ARBA" id="ARBA00022840"/>
    </source>
</evidence>
<dbReference type="GO" id="GO:0005524">
    <property type="term" value="F:ATP binding"/>
    <property type="evidence" value="ECO:0007669"/>
    <property type="project" value="UniProtKB-KW"/>
</dbReference>
<evidence type="ECO:0000256" key="1">
    <source>
        <dbReference type="ARBA" id="ARBA00004479"/>
    </source>
</evidence>
<keyword evidence="10" id="KW-0472">Membrane</keyword>
<dbReference type="GO" id="GO:0004674">
    <property type="term" value="F:protein serine/threonine kinase activity"/>
    <property type="evidence" value="ECO:0007669"/>
    <property type="project" value="UniProtKB-KW"/>
</dbReference>
<dbReference type="OMA" id="CCFETEE"/>
<dbReference type="GO" id="GO:0005886">
    <property type="term" value="C:plasma membrane"/>
    <property type="evidence" value="ECO:0007669"/>
    <property type="project" value="TreeGrafter"/>
</dbReference>
<keyword evidence="9" id="KW-1133">Transmembrane helix</keyword>
<dbReference type="EMBL" id="LRBV02000009">
    <property type="status" value="NOT_ANNOTATED_CDS"/>
    <property type="molecule type" value="Genomic_DNA"/>
</dbReference>